<dbReference type="Proteomes" id="UP000243106">
    <property type="component" value="Unassembled WGS sequence"/>
</dbReference>
<evidence type="ECO:0000256" key="4">
    <source>
        <dbReference type="ARBA" id="ARBA00022679"/>
    </source>
</evidence>
<feature type="binding site" evidence="11">
    <location>
        <position position="118"/>
    </location>
    <ligand>
        <name>ATP</name>
        <dbReference type="ChEBI" id="CHEBI:30616"/>
    </ligand>
</feature>
<dbReference type="GO" id="GO:0000287">
    <property type="term" value="F:magnesium ion binding"/>
    <property type="evidence" value="ECO:0007669"/>
    <property type="project" value="UniProtKB-UniRule"/>
</dbReference>
<accession>A0A1I5WYH6</accession>
<evidence type="ECO:0000256" key="7">
    <source>
        <dbReference type="ARBA" id="ARBA00022777"/>
    </source>
</evidence>
<dbReference type="GO" id="GO:0009229">
    <property type="term" value="P:thiamine diphosphate biosynthetic process"/>
    <property type="evidence" value="ECO:0007669"/>
    <property type="project" value="UniProtKB-UniRule"/>
</dbReference>
<gene>
    <name evidence="11" type="primary">thiM</name>
    <name evidence="12" type="ORF">SAMN05421853_10319</name>
</gene>
<feature type="binding site" evidence="11">
    <location>
        <position position="164"/>
    </location>
    <ligand>
        <name>ATP</name>
        <dbReference type="ChEBI" id="CHEBI:30616"/>
    </ligand>
</feature>
<comment type="function">
    <text evidence="11">Catalyzes the phosphorylation of the hydroxyl group of 4-methyl-5-beta-hydroxyethylthiazole (THZ).</text>
</comment>
<keyword evidence="5 11" id="KW-0479">Metal-binding</keyword>
<keyword evidence="8 11" id="KW-0067">ATP-binding</keyword>
<feature type="binding site" evidence="11">
    <location>
        <position position="43"/>
    </location>
    <ligand>
        <name>substrate</name>
    </ligand>
</feature>
<evidence type="ECO:0000313" key="12">
    <source>
        <dbReference type="EMBL" id="SFQ24698.1"/>
    </source>
</evidence>
<dbReference type="NCBIfam" id="TIGR00694">
    <property type="entry name" value="thiM"/>
    <property type="match status" value="1"/>
</dbReference>
<sequence length="263" mass="26634">MHNPGTTLSAMRASAPLVHNITNFVAMNVMANVLLAIGASPAMVHAREEAAEFAGLAQALTVNIGTADPAWGTAMQEAAAVMSEADRPWVFDPVGVAATRFRQDLSDRLLDLKPTVVRGNASEILTLAGLGGSARGVDTGDSVASAEDAARALAQRTGGVVAVSGPVDYITDGARVARVSNGHPMMARITVMGCSLNGVIAAFCADHPTFDATVAALAAYGAAGEMAGAAAQGPGSFQVAFLDALHALTPEALNAAAQIELAT</sequence>
<evidence type="ECO:0000256" key="3">
    <source>
        <dbReference type="ARBA" id="ARBA00004868"/>
    </source>
</evidence>
<dbReference type="RefSeq" id="WP_093009753.1">
    <property type="nucleotide sequence ID" value="NZ_FOXV01000003.1"/>
</dbReference>
<dbReference type="UniPathway" id="UPA00060">
    <property type="reaction ID" value="UER00139"/>
</dbReference>
<organism evidence="12 13">
    <name type="scientific">Roseivivax halotolerans</name>
    <dbReference type="NCBI Taxonomy" id="93684"/>
    <lineage>
        <taxon>Bacteria</taxon>
        <taxon>Pseudomonadati</taxon>
        <taxon>Pseudomonadota</taxon>
        <taxon>Alphaproteobacteria</taxon>
        <taxon>Rhodobacterales</taxon>
        <taxon>Roseobacteraceae</taxon>
        <taxon>Roseivivax</taxon>
    </lineage>
</organism>
<evidence type="ECO:0000256" key="1">
    <source>
        <dbReference type="ARBA" id="ARBA00001771"/>
    </source>
</evidence>
<evidence type="ECO:0000256" key="10">
    <source>
        <dbReference type="ARBA" id="ARBA00022977"/>
    </source>
</evidence>
<comment type="catalytic activity">
    <reaction evidence="1 11">
        <text>5-(2-hydroxyethyl)-4-methylthiazole + ATP = 4-methyl-5-(2-phosphooxyethyl)-thiazole + ADP + H(+)</text>
        <dbReference type="Rhea" id="RHEA:24212"/>
        <dbReference type="ChEBI" id="CHEBI:15378"/>
        <dbReference type="ChEBI" id="CHEBI:17957"/>
        <dbReference type="ChEBI" id="CHEBI:30616"/>
        <dbReference type="ChEBI" id="CHEBI:58296"/>
        <dbReference type="ChEBI" id="CHEBI:456216"/>
        <dbReference type="EC" id="2.7.1.50"/>
    </reaction>
</comment>
<evidence type="ECO:0000256" key="8">
    <source>
        <dbReference type="ARBA" id="ARBA00022840"/>
    </source>
</evidence>
<dbReference type="PRINTS" id="PR01099">
    <property type="entry name" value="HYETHTZKNASE"/>
</dbReference>
<dbReference type="EC" id="2.7.1.50" evidence="11"/>
<dbReference type="InterPro" id="IPR000417">
    <property type="entry name" value="Hyethyz_kinase"/>
</dbReference>
<evidence type="ECO:0000313" key="13">
    <source>
        <dbReference type="Proteomes" id="UP000243106"/>
    </source>
</evidence>
<comment type="similarity">
    <text evidence="11">Belongs to the Thz kinase family.</text>
</comment>
<dbReference type="STRING" id="93684.SAMN05421853_10319"/>
<keyword evidence="7 11" id="KW-0418">Kinase</keyword>
<dbReference type="CDD" id="cd01170">
    <property type="entry name" value="THZ_kinase"/>
    <property type="match status" value="1"/>
</dbReference>
<dbReference type="GO" id="GO:0009228">
    <property type="term" value="P:thiamine biosynthetic process"/>
    <property type="evidence" value="ECO:0007669"/>
    <property type="project" value="UniProtKB-KW"/>
</dbReference>
<reference evidence="13" key="1">
    <citation type="submission" date="2016-10" db="EMBL/GenBank/DDBJ databases">
        <authorList>
            <person name="Varghese N."/>
            <person name="Submissions S."/>
        </authorList>
    </citation>
    <scope>NUCLEOTIDE SEQUENCE [LARGE SCALE GENOMIC DNA]</scope>
    <source>
        <strain evidence="13">JCM 10271</strain>
    </source>
</reference>
<dbReference type="SUPFAM" id="SSF53613">
    <property type="entry name" value="Ribokinase-like"/>
    <property type="match status" value="1"/>
</dbReference>
<evidence type="ECO:0000256" key="11">
    <source>
        <dbReference type="HAMAP-Rule" id="MF_00228"/>
    </source>
</evidence>
<comment type="pathway">
    <text evidence="3 11">Cofactor biosynthesis; thiamine diphosphate biosynthesis; 4-methyl-5-(2-phosphoethyl)-thiazole from 5-(2-hydroxyethyl)-4-methylthiazole: step 1/1.</text>
</comment>
<evidence type="ECO:0000256" key="9">
    <source>
        <dbReference type="ARBA" id="ARBA00022842"/>
    </source>
</evidence>
<comment type="caution">
    <text evidence="11">Lacks conserved residue(s) required for the propagation of feature annotation.</text>
</comment>
<keyword evidence="13" id="KW-1185">Reference proteome</keyword>
<dbReference type="Gene3D" id="3.40.1190.20">
    <property type="match status" value="1"/>
</dbReference>
<dbReference type="InterPro" id="IPR029056">
    <property type="entry name" value="Ribokinase-like"/>
</dbReference>
<keyword evidence="4 11" id="KW-0808">Transferase</keyword>
<proteinExistence type="inferred from homology"/>
<dbReference type="NCBIfam" id="NF006830">
    <property type="entry name" value="PRK09355.1"/>
    <property type="match status" value="1"/>
</dbReference>
<dbReference type="PIRSF" id="PIRSF000513">
    <property type="entry name" value="Thz_kinase"/>
    <property type="match status" value="1"/>
</dbReference>
<evidence type="ECO:0000256" key="6">
    <source>
        <dbReference type="ARBA" id="ARBA00022741"/>
    </source>
</evidence>
<name>A0A1I5WYH6_9RHOB</name>
<dbReference type="GO" id="GO:0005524">
    <property type="term" value="F:ATP binding"/>
    <property type="evidence" value="ECO:0007669"/>
    <property type="project" value="UniProtKB-UniRule"/>
</dbReference>
<evidence type="ECO:0000256" key="2">
    <source>
        <dbReference type="ARBA" id="ARBA00001946"/>
    </source>
</evidence>
<dbReference type="HAMAP" id="MF_00228">
    <property type="entry name" value="Thz_kinase"/>
    <property type="match status" value="1"/>
</dbReference>
<comment type="cofactor">
    <cofactor evidence="2 11">
        <name>Mg(2+)</name>
        <dbReference type="ChEBI" id="CHEBI:18420"/>
    </cofactor>
</comment>
<dbReference type="EMBL" id="FOXV01000003">
    <property type="protein sequence ID" value="SFQ24698.1"/>
    <property type="molecule type" value="Genomic_DNA"/>
</dbReference>
<dbReference type="AlphaFoldDB" id="A0A1I5WYH6"/>
<evidence type="ECO:0000256" key="5">
    <source>
        <dbReference type="ARBA" id="ARBA00022723"/>
    </source>
</evidence>
<keyword evidence="10 11" id="KW-0784">Thiamine biosynthesis</keyword>
<keyword evidence="9 11" id="KW-0460">Magnesium</keyword>
<keyword evidence="6 11" id="KW-0547">Nucleotide-binding</keyword>
<dbReference type="Pfam" id="PF02110">
    <property type="entry name" value="HK"/>
    <property type="match status" value="1"/>
</dbReference>
<dbReference type="GO" id="GO:0004417">
    <property type="term" value="F:hydroxyethylthiazole kinase activity"/>
    <property type="evidence" value="ECO:0007669"/>
    <property type="project" value="UniProtKB-UniRule"/>
</dbReference>
<protein>
    <recommendedName>
        <fullName evidence="11">Hydroxyethylthiazole kinase</fullName>
        <ecNumber evidence="11">2.7.1.50</ecNumber>
    </recommendedName>
    <alternativeName>
        <fullName evidence="11">4-methyl-5-beta-hydroxyethylthiazole kinase</fullName>
        <shortName evidence="11">TH kinase</shortName>
        <shortName evidence="11">Thz kinase</shortName>
    </alternativeName>
</protein>